<dbReference type="Pfam" id="PF00589">
    <property type="entry name" value="Phage_integrase"/>
    <property type="match status" value="1"/>
</dbReference>
<evidence type="ECO:0000313" key="5">
    <source>
        <dbReference type="Proteomes" id="UP001526201"/>
    </source>
</evidence>
<evidence type="ECO:0000259" key="3">
    <source>
        <dbReference type="PROSITE" id="PS51898"/>
    </source>
</evidence>
<proteinExistence type="predicted"/>
<feature type="domain" description="Tyr recombinase" evidence="3">
    <location>
        <begin position="1"/>
        <end position="85"/>
    </location>
</feature>
<name>A0ABT3CLL5_9MYCO</name>
<dbReference type="SUPFAM" id="SSF56349">
    <property type="entry name" value="DNA breaking-rejoining enzymes"/>
    <property type="match status" value="1"/>
</dbReference>
<accession>A0ABT3CLL5</accession>
<dbReference type="Gene3D" id="1.10.443.10">
    <property type="entry name" value="Intergrase catalytic core"/>
    <property type="match status" value="1"/>
</dbReference>
<evidence type="ECO:0000256" key="1">
    <source>
        <dbReference type="ARBA" id="ARBA00023172"/>
    </source>
</evidence>
<comment type="caution">
    <text evidence="4">The sequence shown here is derived from an EMBL/GenBank/DDBJ whole genome shotgun (WGS) entry which is preliminary data.</text>
</comment>
<dbReference type="EMBL" id="JACKTY010000050">
    <property type="protein sequence ID" value="MCV7230413.1"/>
    <property type="molecule type" value="Genomic_DNA"/>
</dbReference>
<dbReference type="Proteomes" id="UP001526201">
    <property type="component" value="Unassembled WGS sequence"/>
</dbReference>
<dbReference type="PROSITE" id="PS51898">
    <property type="entry name" value="TYR_RECOMBINASE"/>
    <property type="match status" value="1"/>
</dbReference>
<keyword evidence="5" id="KW-1185">Reference proteome</keyword>
<dbReference type="InterPro" id="IPR002104">
    <property type="entry name" value="Integrase_catalytic"/>
</dbReference>
<dbReference type="InterPro" id="IPR013762">
    <property type="entry name" value="Integrase-like_cat_sf"/>
</dbReference>
<sequence length="121" mass="12760">MFTAPAGGVLRVSTWRPRIFDKARDGIEDFPAITPHDLRHTCASLVVSEGGNVLALARMLGHEDPSVTLKTYADLFDTDLDALADVLGTARTKALTQPSSTDTDSDPAGKNVPGTQKAPAG</sequence>
<evidence type="ECO:0000256" key="2">
    <source>
        <dbReference type="SAM" id="MobiDB-lite"/>
    </source>
</evidence>
<evidence type="ECO:0000313" key="4">
    <source>
        <dbReference type="EMBL" id="MCV7230413.1"/>
    </source>
</evidence>
<reference evidence="4 5" key="1">
    <citation type="journal article" date="2022" name="BMC Genomics">
        <title>Comparative genome analysis of mycobacteria focusing on tRNA and non-coding RNA.</title>
        <authorList>
            <person name="Behra P.R.K."/>
            <person name="Pettersson B.M.F."/>
            <person name="Ramesh M."/>
            <person name="Das S."/>
            <person name="Dasgupta S."/>
            <person name="Kirsebom L.A."/>
        </authorList>
    </citation>
    <scope>NUCLEOTIDE SEQUENCE [LARGE SCALE GENOMIC DNA]</scope>
    <source>
        <strain evidence="4 5">DSM 44078</strain>
    </source>
</reference>
<feature type="region of interest" description="Disordered" evidence="2">
    <location>
        <begin position="91"/>
        <end position="121"/>
    </location>
</feature>
<dbReference type="RefSeq" id="WP_264071699.1">
    <property type="nucleotide sequence ID" value="NZ_JACKTY010000050.1"/>
</dbReference>
<dbReference type="InterPro" id="IPR011010">
    <property type="entry name" value="DNA_brk_join_enz"/>
</dbReference>
<organism evidence="4 5">
    <name type="scientific">Mycolicibacterium komossense</name>
    <dbReference type="NCBI Taxonomy" id="1779"/>
    <lineage>
        <taxon>Bacteria</taxon>
        <taxon>Bacillati</taxon>
        <taxon>Actinomycetota</taxon>
        <taxon>Actinomycetes</taxon>
        <taxon>Mycobacteriales</taxon>
        <taxon>Mycobacteriaceae</taxon>
        <taxon>Mycolicibacterium</taxon>
    </lineage>
</organism>
<gene>
    <name evidence="4" type="ORF">H7J73_30835</name>
</gene>
<protein>
    <submittedName>
        <fullName evidence="4">Tyrosine-type recombinase/integrase</fullName>
    </submittedName>
</protein>
<keyword evidence="1" id="KW-0233">DNA recombination</keyword>